<evidence type="ECO:0000259" key="6">
    <source>
        <dbReference type="PROSITE" id="PS50109"/>
    </source>
</evidence>
<dbReference type="PROSITE" id="PS50113">
    <property type="entry name" value="PAC"/>
    <property type="match status" value="1"/>
</dbReference>
<dbReference type="SMART" id="SM00086">
    <property type="entry name" value="PAC"/>
    <property type="match status" value="1"/>
</dbReference>
<dbReference type="SMART" id="SM00388">
    <property type="entry name" value="HisKA"/>
    <property type="match status" value="1"/>
</dbReference>
<comment type="caution">
    <text evidence="9">The sequence shown here is derived from an EMBL/GenBank/DDBJ whole genome shotgun (WGS) entry which is preliminary data.</text>
</comment>
<dbReference type="Pfam" id="PF08447">
    <property type="entry name" value="PAS_3"/>
    <property type="match status" value="1"/>
</dbReference>
<organism evidence="9 10">
    <name type="scientific">Indibacter alkaliphilus (strain CCUG 57479 / KCTC 22604 / LW1)</name>
    <dbReference type="NCBI Taxonomy" id="1189612"/>
    <lineage>
        <taxon>Bacteria</taxon>
        <taxon>Pseudomonadati</taxon>
        <taxon>Bacteroidota</taxon>
        <taxon>Cytophagia</taxon>
        <taxon>Cytophagales</taxon>
        <taxon>Cyclobacteriaceae</taxon>
    </lineage>
</organism>
<evidence type="ECO:0000256" key="4">
    <source>
        <dbReference type="ARBA" id="ARBA00022679"/>
    </source>
</evidence>
<dbReference type="InterPro" id="IPR000014">
    <property type="entry name" value="PAS"/>
</dbReference>
<dbReference type="Proteomes" id="UP000006073">
    <property type="component" value="Unassembled WGS sequence"/>
</dbReference>
<dbReference type="InterPro" id="IPR004358">
    <property type="entry name" value="Sig_transdc_His_kin-like_C"/>
</dbReference>
<keyword evidence="3" id="KW-0597">Phosphoprotein</keyword>
<accession>S2E8W7</accession>
<dbReference type="Pfam" id="PF00512">
    <property type="entry name" value="HisKA"/>
    <property type="match status" value="1"/>
</dbReference>
<evidence type="ECO:0000256" key="3">
    <source>
        <dbReference type="ARBA" id="ARBA00022553"/>
    </source>
</evidence>
<dbReference type="PROSITE" id="PS50109">
    <property type="entry name" value="HIS_KIN"/>
    <property type="match status" value="1"/>
</dbReference>
<evidence type="ECO:0000256" key="2">
    <source>
        <dbReference type="ARBA" id="ARBA00012438"/>
    </source>
</evidence>
<dbReference type="PRINTS" id="PR00344">
    <property type="entry name" value="BCTRLSENSOR"/>
</dbReference>
<keyword evidence="5 9" id="KW-0418">Kinase</keyword>
<dbReference type="AlphaFoldDB" id="S2E8W7"/>
<dbReference type="EC" id="2.7.13.3" evidence="2"/>
<evidence type="ECO:0000256" key="1">
    <source>
        <dbReference type="ARBA" id="ARBA00000085"/>
    </source>
</evidence>
<evidence type="ECO:0000313" key="10">
    <source>
        <dbReference type="Proteomes" id="UP000006073"/>
    </source>
</evidence>
<dbReference type="Gene3D" id="3.30.450.20">
    <property type="entry name" value="PAS domain"/>
    <property type="match status" value="1"/>
</dbReference>
<evidence type="ECO:0000256" key="5">
    <source>
        <dbReference type="ARBA" id="ARBA00022777"/>
    </source>
</evidence>
<dbReference type="GO" id="GO:0000155">
    <property type="term" value="F:phosphorelay sensor kinase activity"/>
    <property type="evidence" value="ECO:0007669"/>
    <property type="project" value="InterPro"/>
</dbReference>
<dbReference type="Gene3D" id="3.30.565.10">
    <property type="entry name" value="Histidine kinase-like ATPase, C-terminal domain"/>
    <property type="match status" value="1"/>
</dbReference>
<dbReference type="SUPFAM" id="SSF47384">
    <property type="entry name" value="Homodimeric domain of signal transducing histidine kinase"/>
    <property type="match status" value="1"/>
</dbReference>
<dbReference type="Gene3D" id="1.10.287.130">
    <property type="match status" value="1"/>
</dbReference>
<dbReference type="SMART" id="SM00091">
    <property type="entry name" value="PAS"/>
    <property type="match status" value="1"/>
</dbReference>
<reference evidence="9 10" key="1">
    <citation type="journal article" date="2013" name="Genome Announc.">
        <title>Draft Genome Sequence of Indibacter alkaliphilus Strain LW1T, Isolated from Lonar Lake, a Haloalkaline Lake in the Buldana District of Maharashtra, India.</title>
        <authorList>
            <person name="Singh A."/>
            <person name="Kumar Jangir P."/>
            <person name="Sharma R."/>
            <person name="Singh A."/>
            <person name="Kumar Pinnaka A."/>
            <person name="Shivaji S."/>
        </authorList>
    </citation>
    <scope>NUCLEOTIDE SEQUENCE [LARGE SCALE GENOMIC DNA]</scope>
    <source>
        <strain evidence="10">CCUG 57479 / KCTC 22604 / LW1</strain>
    </source>
</reference>
<dbReference type="InterPro" id="IPR005467">
    <property type="entry name" value="His_kinase_dom"/>
</dbReference>
<evidence type="ECO:0000313" key="9">
    <source>
        <dbReference type="EMBL" id="EOZ98758.1"/>
    </source>
</evidence>
<dbReference type="eggNOG" id="COG4251">
    <property type="taxonomic scope" value="Bacteria"/>
</dbReference>
<feature type="domain" description="PAS" evidence="7">
    <location>
        <begin position="3"/>
        <end position="75"/>
    </location>
</feature>
<name>S2E8W7_INDAL</name>
<dbReference type="InterPro" id="IPR035965">
    <property type="entry name" value="PAS-like_dom_sf"/>
</dbReference>
<dbReference type="EMBL" id="ALWO02000023">
    <property type="protein sequence ID" value="EOZ98758.1"/>
    <property type="molecule type" value="Genomic_DNA"/>
</dbReference>
<dbReference type="InterPro" id="IPR003594">
    <property type="entry name" value="HATPase_dom"/>
</dbReference>
<sequence length="370" mass="43186">MEANERFEIVTEATNDAIWDYDLVKDQLFWGKGFYTLFGYNPEEIKPSFELLLSLIHEEDREHIVSQVDKYMSDPRQKDWYEEYRFLKTDGSYAFVVDRAKFLRNTKGQVTRVIGAMTDITERKSFEKELLKLNESLKLHAHELETSNEQLEQFAFIASHDLQEPLRMITSFLDQLKRKYQDQFDDRALQYIHFATDGAKRMKQIILDLLEYSRAGRLTEQLEKVNLNSLLEDYQILRNRLITEKGVKINMGTLPVVETYKAPMLQTLHCLMDNAIKYTKEGVRPEVSVDSEDAGDFWKISIADNGIGIEPEFFEKIFVIFQRLHNREEYSGTGIGLSIAKKHIDSWGGKIWLESEPGKGSIFYFTIPKS</sequence>
<dbReference type="PANTHER" id="PTHR43304">
    <property type="entry name" value="PHYTOCHROME-LIKE PROTEIN CPH1"/>
    <property type="match status" value="1"/>
</dbReference>
<feature type="domain" description="PAC" evidence="8">
    <location>
        <begin position="80"/>
        <end position="132"/>
    </location>
</feature>
<dbReference type="PROSITE" id="PS50112">
    <property type="entry name" value="PAS"/>
    <property type="match status" value="1"/>
</dbReference>
<evidence type="ECO:0000259" key="8">
    <source>
        <dbReference type="PROSITE" id="PS50113"/>
    </source>
</evidence>
<dbReference type="Gene3D" id="2.10.70.100">
    <property type="match status" value="1"/>
</dbReference>
<dbReference type="CDD" id="cd00130">
    <property type="entry name" value="PAS"/>
    <property type="match status" value="1"/>
</dbReference>
<gene>
    <name evidence="9" type="ORF">A33Q_1412</name>
</gene>
<keyword evidence="4 9" id="KW-0808">Transferase</keyword>
<feature type="domain" description="Histidine kinase" evidence="6">
    <location>
        <begin position="157"/>
        <end position="370"/>
    </location>
</feature>
<dbReference type="InterPro" id="IPR013655">
    <property type="entry name" value="PAS_fold_3"/>
</dbReference>
<keyword evidence="10" id="KW-1185">Reference proteome</keyword>
<dbReference type="OrthoDB" id="9766459at2"/>
<dbReference type="InterPro" id="IPR003661">
    <property type="entry name" value="HisK_dim/P_dom"/>
</dbReference>
<dbReference type="InterPro" id="IPR052162">
    <property type="entry name" value="Sensor_kinase/Photoreceptor"/>
</dbReference>
<dbReference type="SMART" id="SM00387">
    <property type="entry name" value="HATPase_c"/>
    <property type="match status" value="1"/>
</dbReference>
<evidence type="ECO:0000259" key="7">
    <source>
        <dbReference type="PROSITE" id="PS50112"/>
    </source>
</evidence>
<dbReference type="FunFam" id="3.30.565.10:FF:000006">
    <property type="entry name" value="Sensor histidine kinase WalK"/>
    <property type="match status" value="1"/>
</dbReference>
<dbReference type="Pfam" id="PF02518">
    <property type="entry name" value="HATPase_c"/>
    <property type="match status" value="1"/>
</dbReference>
<dbReference type="SUPFAM" id="SSF55785">
    <property type="entry name" value="PYP-like sensor domain (PAS domain)"/>
    <property type="match status" value="1"/>
</dbReference>
<dbReference type="InterPro" id="IPR000700">
    <property type="entry name" value="PAS-assoc_C"/>
</dbReference>
<dbReference type="InterPro" id="IPR036890">
    <property type="entry name" value="HATPase_C_sf"/>
</dbReference>
<proteinExistence type="predicted"/>
<dbReference type="PANTHER" id="PTHR43304:SF1">
    <property type="entry name" value="PAC DOMAIN-CONTAINING PROTEIN"/>
    <property type="match status" value="1"/>
</dbReference>
<dbReference type="NCBIfam" id="TIGR00229">
    <property type="entry name" value="sensory_box"/>
    <property type="match status" value="1"/>
</dbReference>
<dbReference type="SUPFAM" id="SSF55874">
    <property type="entry name" value="ATPase domain of HSP90 chaperone/DNA topoisomerase II/histidine kinase"/>
    <property type="match status" value="1"/>
</dbReference>
<dbReference type="InterPro" id="IPR036097">
    <property type="entry name" value="HisK_dim/P_sf"/>
</dbReference>
<protein>
    <recommendedName>
        <fullName evidence="2">histidine kinase</fullName>
        <ecNumber evidence="2">2.7.13.3</ecNumber>
    </recommendedName>
</protein>
<dbReference type="STRING" id="1189612.A33Q_1412"/>
<dbReference type="InterPro" id="IPR001610">
    <property type="entry name" value="PAC"/>
</dbReference>
<comment type="catalytic activity">
    <reaction evidence="1">
        <text>ATP + protein L-histidine = ADP + protein N-phospho-L-histidine.</text>
        <dbReference type="EC" id="2.7.13.3"/>
    </reaction>
</comment>
<dbReference type="RefSeq" id="WP_016254790.1">
    <property type="nucleotide sequence ID" value="NZ_ALWO02000023.1"/>
</dbReference>
<dbReference type="CDD" id="cd00082">
    <property type="entry name" value="HisKA"/>
    <property type="match status" value="1"/>
</dbReference>